<dbReference type="InterPro" id="IPR000836">
    <property type="entry name" value="PRTase_dom"/>
</dbReference>
<dbReference type="Gene3D" id="3.40.50.2020">
    <property type="match status" value="1"/>
</dbReference>
<feature type="non-terminal residue" evidence="1">
    <location>
        <position position="1"/>
    </location>
</feature>
<dbReference type="CDD" id="cd06223">
    <property type="entry name" value="PRTases_typeI"/>
    <property type="match status" value="1"/>
</dbReference>
<evidence type="ECO:0000313" key="2">
    <source>
        <dbReference type="Proteomes" id="UP000229976"/>
    </source>
</evidence>
<dbReference type="EMBL" id="PCRO01000006">
    <property type="protein sequence ID" value="PIP23106.1"/>
    <property type="molecule type" value="Genomic_DNA"/>
</dbReference>
<sequence length="238" mass="27501">GRILRIQGKESYADDELMKWLRDIEVFWSYDKNKEKTGDMPPHAKLTSEKCSDGFFDVGRAMKFSNVLQILVGEAIRRNPDIFGEQAKETIDYIVSSSEAGRPFGQELARQIGTIFTYTEKNDAGEQIWKRFQIPEGAIVLQVEELITTMGTARKVRDAILKSNLHQKFRFLEINGKPVVFTLVYRPDDLLEEHPDYTVKALINREVKNYDPKDCPLCRKGSLPLKPKFEDNWQKLNQ</sequence>
<dbReference type="InterPro" id="IPR029057">
    <property type="entry name" value="PRTase-like"/>
</dbReference>
<protein>
    <submittedName>
        <fullName evidence="1">Uncharacterized protein</fullName>
    </submittedName>
</protein>
<accession>A0A2G9YV26</accession>
<proteinExistence type="predicted"/>
<dbReference type="AlphaFoldDB" id="A0A2G9YV26"/>
<dbReference type="SUPFAM" id="SSF53271">
    <property type="entry name" value="PRTase-like"/>
    <property type="match status" value="1"/>
</dbReference>
<evidence type="ECO:0000313" key="1">
    <source>
        <dbReference type="EMBL" id="PIP23106.1"/>
    </source>
</evidence>
<organism evidence="1 2">
    <name type="scientific">Candidatus Nealsonbacteria bacterium CG23_combo_of_CG06-09_8_20_14_all_39_17</name>
    <dbReference type="NCBI Taxonomy" id="1974722"/>
    <lineage>
        <taxon>Bacteria</taxon>
        <taxon>Candidatus Nealsoniibacteriota</taxon>
    </lineage>
</organism>
<reference evidence="1 2" key="1">
    <citation type="submission" date="2017-09" db="EMBL/GenBank/DDBJ databases">
        <title>Depth-based differentiation of microbial function through sediment-hosted aquifers and enrichment of novel symbionts in the deep terrestrial subsurface.</title>
        <authorList>
            <person name="Probst A.J."/>
            <person name="Ladd B."/>
            <person name="Jarett J.K."/>
            <person name="Geller-Mcgrath D.E."/>
            <person name="Sieber C.M."/>
            <person name="Emerson J.B."/>
            <person name="Anantharaman K."/>
            <person name="Thomas B.C."/>
            <person name="Malmstrom R."/>
            <person name="Stieglmeier M."/>
            <person name="Klingl A."/>
            <person name="Woyke T."/>
            <person name="Ryan C.M."/>
            <person name="Banfield J.F."/>
        </authorList>
    </citation>
    <scope>NUCLEOTIDE SEQUENCE [LARGE SCALE GENOMIC DNA]</scope>
    <source>
        <strain evidence="1">CG23_combo_of_CG06-09_8_20_14_all_39_17</strain>
    </source>
</reference>
<comment type="caution">
    <text evidence="1">The sequence shown here is derived from an EMBL/GenBank/DDBJ whole genome shotgun (WGS) entry which is preliminary data.</text>
</comment>
<gene>
    <name evidence="1" type="ORF">COX37_00290</name>
</gene>
<dbReference type="Proteomes" id="UP000229976">
    <property type="component" value="Unassembled WGS sequence"/>
</dbReference>
<name>A0A2G9YV26_9BACT</name>